<evidence type="ECO:0000256" key="6">
    <source>
        <dbReference type="ARBA" id="ARBA00022692"/>
    </source>
</evidence>
<dbReference type="InterPro" id="IPR001789">
    <property type="entry name" value="Sig_transdc_resp-reg_receiver"/>
</dbReference>
<feature type="domain" description="Histidine kinase" evidence="14">
    <location>
        <begin position="327"/>
        <end position="547"/>
    </location>
</feature>
<keyword evidence="8" id="KW-0418">Kinase</keyword>
<dbReference type="SMART" id="SM00388">
    <property type="entry name" value="HisKA"/>
    <property type="match status" value="1"/>
</dbReference>
<keyword evidence="9" id="KW-0067">ATP-binding</keyword>
<keyword evidence="12" id="KW-0472">Membrane</keyword>
<comment type="subcellular location">
    <subcellularLocation>
        <location evidence="2">Membrane</location>
    </subcellularLocation>
</comment>
<dbReference type="SMART" id="SM00448">
    <property type="entry name" value="REC"/>
    <property type="match status" value="1"/>
</dbReference>
<dbReference type="PROSITE" id="PS50110">
    <property type="entry name" value="RESPONSE_REGULATORY"/>
    <property type="match status" value="1"/>
</dbReference>
<dbReference type="EC" id="2.7.13.3" evidence="3"/>
<dbReference type="InterPro" id="IPR000014">
    <property type="entry name" value="PAS"/>
</dbReference>
<dbReference type="Pfam" id="PF00072">
    <property type="entry name" value="Response_reg"/>
    <property type="match status" value="1"/>
</dbReference>
<protein>
    <recommendedName>
        <fullName evidence="3">histidine kinase</fullName>
        <ecNumber evidence="3">2.7.13.3</ecNumber>
    </recommendedName>
</protein>
<evidence type="ECO:0000313" key="17">
    <source>
        <dbReference type="EMBL" id="MBB3981706.1"/>
    </source>
</evidence>
<keyword evidence="4 13" id="KW-0597">Phosphoprotein</keyword>
<evidence type="ECO:0000256" key="9">
    <source>
        <dbReference type="ARBA" id="ARBA00022840"/>
    </source>
</evidence>
<dbReference type="Pfam" id="PF01590">
    <property type="entry name" value="GAF"/>
    <property type="match status" value="1"/>
</dbReference>
<dbReference type="SUPFAM" id="SSF55781">
    <property type="entry name" value="GAF domain-like"/>
    <property type="match status" value="1"/>
</dbReference>
<dbReference type="Gene3D" id="1.10.287.130">
    <property type="match status" value="1"/>
</dbReference>
<keyword evidence="10" id="KW-1133">Transmembrane helix</keyword>
<dbReference type="InterPro" id="IPR005467">
    <property type="entry name" value="His_kinase_dom"/>
</dbReference>
<evidence type="ECO:0000256" key="12">
    <source>
        <dbReference type="ARBA" id="ARBA00023136"/>
    </source>
</evidence>
<name>A0A7W6GMX3_9SPHN</name>
<feature type="domain" description="Response regulatory" evidence="15">
    <location>
        <begin position="575"/>
        <end position="697"/>
    </location>
</feature>
<evidence type="ECO:0000256" key="2">
    <source>
        <dbReference type="ARBA" id="ARBA00004370"/>
    </source>
</evidence>
<keyword evidence="5" id="KW-0808">Transferase</keyword>
<evidence type="ECO:0000256" key="1">
    <source>
        <dbReference type="ARBA" id="ARBA00000085"/>
    </source>
</evidence>
<keyword evidence="6" id="KW-0812">Transmembrane</keyword>
<dbReference type="SMART" id="SM00387">
    <property type="entry name" value="HATPase_c"/>
    <property type="match status" value="1"/>
</dbReference>
<dbReference type="Pfam" id="PF00512">
    <property type="entry name" value="HisKA"/>
    <property type="match status" value="1"/>
</dbReference>
<dbReference type="SMART" id="SM00065">
    <property type="entry name" value="GAF"/>
    <property type="match status" value="1"/>
</dbReference>
<dbReference type="FunFam" id="1.10.287.130:FF:000004">
    <property type="entry name" value="Ethylene receptor 1"/>
    <property type="match status" value="1"/>
</dbReference>
<dbReference type="GO" id="GO:0000155">
    <property type="term" value="F:phosphorelay sensor kinase activity"/>
    <property type="evidence" value="ECO:0007669"/>
    <property type="project" value="InterPro"/>
</dbReference>
<evidence type="ECO:0000256" key="7">
    <source>
        <dbReference type="ARBA" id="ARBA00022741"/>
    </source>
</evidence>
<dbReference type="InterPro" id="IPR003018">
    <property type="entry name" value="GAF"/>
</dbReference>
<dbReference type="SUPFAM" id="SSF52172">
    <property type="entry name" value="CheY-like"/>
    <property type="match status" value="1"/>
</dbReference>
<dbReference type="Gene3D" id="3.30.450.20">
    <property type="entry name" value="PAS domain"/>
    <property type="match status" value="1"/>
</dbReference>
<dbReference type="CDD" id="cd17546">
    <property type="entry name" value="REC_hyHK_CKI1_RcsC-like"/>
    <property type="match status" value="1"/>
</dbReference>
<gene>
    <name evidence="17" type="ORF">GGR44_001353</name>
</gene>
<dbReference type="SUPFAM" id="SSF55874">
    <property type="entry name" value="ATPase domain of HSP90 chaperone/DNA topoisomerase II/histidine kinase"/>
    <property type="match status" value="1"/>
</dbReference>
<dbReference type="Proteomes" id="UP000552757">
    <property type="component" value="Unassembled WGS sequence"/>
</dbReference>
<dbReference type="AlphaFoldDB" id="A0A7W6GMX3"/>
<keyword evidence="18" id="KW-1185">Reference proteome</keyword>
<evidence type="ECO:0000259" key="15">
    <source>
        <dbReference type="PROSITE" id="PS50110"/>
    </source>
</evidence>
<evidence type="ECO:0000256" key="3">
    <source>
        <dbReference type="ARBA" id="ARBA00012438"/>
    </source>
</evidence>
<dbReference type="RefSeq" id="WP_183954739.1">
    <property type="nucleotide sequence ID" value="NZ_JACIEB010000002.1"/>
</dbReference>
<dbReference type="PROSITE" id="PS50109">
    <property type="entry name" value="HIS_KIN"/>
    <property type="match status" value="1"/>
</dbReference>
<dbReference type="InterPro" id="IPR000700">
    <property type="entry name" value="PAS-assoc_C"/>
</dbReference>
<evidence type="ECO:0000256" key="8">
    <source>
        <dbReference type="ARBA" id="ARBA00022777"/>
    </source>
</evidence>
<comment type="caution">
    <text evidence="17">The sequence shown here is derived from an EMBL/GenBank/DDBJ whole genome shotgun (WGS) entry which is preliminary data.</text>
</comment>
<dbReference type="Pfam" id="PF08447">
    <property type="entry name" value="PAS_3"/>
    <property type="match status" value="1"/>
</dbReference>
<dbReference type="InterPro" id="IPR003661">
    <property type="entry name" value="HisK_dim/P_dom"/>
</dbReference>
<dbReference type="InterPro" id="IPR011006">
    <property type="entry name" value="CheY-like_superfamily"/>
</dbReference>
<dbReference type="Pfam" id="PF02518">
    <property type="entry name" value="HATPase_c"/>
    <property type="match status" value="1"/>
</dbReference>
<evidence type="ECO:0000256" key="11">
    <source>
        <dbReference type="ARBA" id="ARBA00023012"/>
    </source>
</evidence>
<feature type="modified residue" description="4-aspartylphosphate" evidence="13">
    <location>
        <position position="629"/>
    </location>
</feature>
<comment type="catalytic activity">
    <reaction evidence="1">
        <text>ATP + protein L-histidine = ADP + protein N-phospho-L-histidine.</text>
        <dbReference type="EC" id="2.7.13.3"/>
    </reaction>
</comment>
<dbReference type="NCBIfam" id="TIGR00229">
    <property type="entry name" value="sensory_box"/>
    <property type="match status" value="1"/>
</dbReference>
<dbReference type="FunFam" id="3.30.565.10:FF:000010">
    <property type="entry name" value="Sensor histidine kinase RcsC"/>
    <property type="match status" value="1"/>
</dbReference>
<evidence type="ECO:0000259" key="14">
    <source>
        <dbReference type="PROSITE" id="PS50109"/>
    </source>
</evidence>
<dbReference type="CDD" id="cd00082">
    <property type="entry name" value="HisKA"/>
    <property type="match status" value="1"/>
</dbReference>
<sequence length="798" mass="87093">MIYSEKERLDALAQTGVMDSGREPEYDAIVSAAQRLLRTKIALISLVGEKRQWFKARSGIDIDQTPREIGFCGHTIAANDILIIPDAKADPGFALNPVVSGPPHVRFYAGVPVHIVCGRTDRRLPVGTLCVIDDKPRRMDDDDVATLRDLAKVVEALLEARRSSQNSIELAAERAQALEALETTHRQFRDAEKLANMGSWRLSLRDNTAYWSEQTYAIHGVPVSEGIPLHTALDFYPPHARALMKACIDNTIATGEPYDIETEFINASGQSLRVRAMGALEKKDGVPVALVGVFQDITARHQMQLELIEEKRKADAAVQAKSRFLANMSHEIRTPMNGVIGFTDLLLASDLTPRQRGYAELIADSGKAMMTLLNHILDISKIGAGRMDIADSQVDIRKKLRLCTSLIEPIARSKNVDLRLNIDPTLPQLIKGDPLRVRQIVLNLLDNAVKFTPEGSVTLRARMETRHDSRRLVLEVADTGVGIAPDRLDAIFEQFDQADPSIAQSFGGTGLGLSISSELVKLMGGSIDVESTVGKGATFTVSLPLEVETIFSDFAPPLDNDEADRRAVGASNPLRVLIAEDHDINRVLMVAMAQQVGMVPKVASDGHSVIEMVKSAADQGKPFDLVLMDVQMPGLSGLDATRQLRQLGYDAETLPIVALTANAYPEDAAICLASGMQDHIGKPVRIDALKAAITKFVPAAKSAPAQARSSPNASLHGRYVDRRAAVLRLINAMIEQGEATDPDIIKLAEELHKFAGVAGHFGDGRSGEEARYLEKTLLAAPRHRRIRIMQTGLDRLGK</sequence>
<dbReference type="PANTHER" id="PTHR45339:SF1">
    <property type="entry name" value="HYBRID SIGNAL TRANSDUCTION HISTIDINE KINASE J"/>
    <property type="match status" value="1"/>
</dbReference>
<dbReference type="InterPro" id="IPR036890">
    <property type="entry name" value="HATPase_C_sf"/>
</dbReference>
<reference evidence="17 18" key="1">
    <citation type="submission" date="2020-08" db="EMBL/GenBank/DDBJ databases">
        <title>Genomic Encyclopedia of Type Strains, Phase IV (KMG-IV): sequencing the most valuable type-strain genomes for metagenomic binning, comparative biology and taxonomic classification.</title>
        <authorList>
            <person name="Goeker M."/>
        </authorList>
    </citation>
    <scope>NUCLEOTIDE SEQUENCE [LARGE SCALE GENOMIC DNA]</scope>
    <source>
        <strain evidence="17 18">DSM 29348</strain>
    </source>
</reference>
<dbReference type="InterPro" id="IPR004358">
    <property type="entry name" value="Sig_transdc_His_kin-like_C"/>
</dbReference>
<keyword evidence="7" id="KW-0547">Nucleotide-binding</keyword>
<dbReference type="InterPro" id="IPR003594">
    <property type="entry name" value="HATPase_dom"/>
</dbReference>
<evidence type="ECO:0000256" key="10">
    <source>
        <dbReference type="ARBA" id="ARBA00022989"/>
    </source>
</evidence>
<dbReference type="GO" id="GO:0016020">
    <property type="term" value="C:membrane"/>
    <property type="evidence" value="ECO:0007669"/>
    <property type="project" value="UniProtKB-SubCell"/>
</dbReference>
<dbReference type="Gene3D" id="3.40.50.2300">
    <property type="match status" value="1"/>
</dbReference>
<dbReference type="InterPro" id="IPR029016">
    <property type="entry name" value="GAF-like_dom_sf"/>
</dbReference>
<dbReference type="Gene3D" id="3.30.450.40">
    <property type="match status" value="1"/>
</dbReference>
<dbReference type="InterPro" id="IPR035965">
    <property type="entry name" value="PAS-like_dom_sf"/>
</dbReference>
<dbReference type="SUPFAM" id="SSF47384">
    <property type="entry name" value="Homodimeric domain of signal transducing histidine kinase"/>
    <property type="match status" value="1"/>
</dbReference>
<evidence type="ECO:0000256" key="5">
    <source>
        <dbReference type="ARBA" id="ARBA00022679"/>
    </source>
</evidence>
<dbReference type="GO" id="GO:0005524">
    <property type="term" value="F:ATP binding"/>
    <property type="evidence" value="ECO:0007669"/>
    <property type="project" value="UniProtKB-KW"/>
</dbReference>
<evidence type="ECO:0000313" key="18">
    <source>
        <dbReference type="Proteomes" id="UP000552757"/>
    </source>
</evidence>
<dbReference type="CDD" id="cd16922">
    <property type="entry name" value="HATPase_EvgS-ArcB-TorS-like"/>
    <property type="match status" value="1"/>
</dbReference>
<evidence type="ECO:0000259" key="16">
    <source>
        <dbReference type="PROSITE" id="PS50113"/>
    </source>
</evidence>
<evidence type="ECO:0000256" key="13">
    <source>
        <dbReference type="PROSITE-ProRule" id="PRU00169"/>
    </source>
</evidence>
<organism evidence="17 18">
    <name type="scientific">Sphingobium fontiphilum</name>
    <dbReference type="NCBI Taxonomy" id="944425"/>
    <lineage>
        <taxon>Bacteria</taxon>
        <taxon>Pseudomonadati</taxon>
        <taxon>Pseudomonadota</taxon>
        <taxon>Alphaproteobacteria</taxon>
        <taxon>Sphingomonadales</taxon>
        <taxon>Sphingomonadaceae</taxon>
        <taxon>Sphingobium</taxon>
    </lineage>
</organism>
<keyword evidence="11" id="KW-0902">Two-component regulatory system</keyword>
<dbReference type="PRINTS" id="PR00344">
    <property type="entry name" value="BCTRLSENSOR"/>
</dbReference>
<dbReference type="PROSITE" id="PS50113">
    <property type="entry name" value="PAC"/>
    <property type="match status" value="1"/>
</dbReference>
<evidence type="ECO:0000256" key="4">
    <source>
        <dbReference type="ARBA" id="ARBA00022553"/>
    </source>
</evidence>
<proteinExistence type="predicted"/>
<dbReference type="SUPFAM" id="SSF55785">
    <property type="entry name" value="PYP-like sensor domain (PAS domain)"/>
    <property type="match status" value="1"/>
</dbReference>
<accession>A0A7W6GMX3</accession>
<dbReference type="EMBL" id="JACIEB010000002">
    <property type="protein sequence ID" value="MBB3981706.1"/>
    <property type="molecule type" value="Genomic_DNA"/>
</dbReference>
<dbReference type="InterPro" id="IPR013655">
    <property type="entry name" value="PAS_fold_3"/>
</dbReference>
<dbReference type="InterPro" id="IPR036097">
    <property type="entry name" value="HisK_dim/P_sf"/>
</dbReference>
<dbReference type="PANTHER" id="PTHR45339">
    <property type="entry name" value="HYBRID SIGNAL TRANSDUCTION HISTIDINE KINASE J"/>
    <property type="match status" value="1"/>
</dbReference>
<feature type="domain" description="PAC" evidence="16">
    <location>
        <begin position="258"/>
        <end position="309"/>
    </location>
</feature>
<dbReference type="Gene3D" id="3.30.565.10">
    <property type="entry name" value="Histidine kinase-like ATPase, C-terminal domain"/>
    <property type="match status" value="1"/>
</dbReference>